<name>A0A6C0AIM6_9ZZZZ</name>
<evidence type="ECO:0000313" key="2">
    <source>
        <dbReference type="EMBL" id="QHS79215.1"/>
    </source>
</evidence>
<proteinExistence type="predicted"/>
<accession>A0A6C0AIM6</accession>
<protein>
    <recommendedName>
        <fullName evidence="3">CPW-WPC domain-containing protein</fullName>
    </recommendedName>
</protein>
<dbReference type="AlphaFoldDB" id="A0A6C0AIM6"/>
<keyword evidence="1" id="KW-1133">Transmembrane helix</keyword>
<feature type="transmembrane region" description="Helical" evidence="1">
    <location>
        <begin position="6"/>
        <end position="29"/>
    </location>
</feature>
<evidence type="ECO:0000256" key="1">
    <source>
        <dbReference type="SAM" id="Phobius"/>
    </source>
</evidence>
<sequence>MELGQFQTTALAIALVILVISLIAIGISLSKTSGIYPPTIDACPDYWSTSNYLSADVSKCNKTEFGCCSDYATPKEDADGSNCPVKCYNTHQLGKVSSTCTSIPTEMNFSDDVYTGSAGLCNKQKWASQCGITWDGVTDVANAC</sequence>
<reference evidence="2" key="1">
    <citation type="journal article" date="2020" name="Nature">
        <title>Giant virus diversity and host interactions through global metagenomics.</title>
        <authorList>
            <person name="Schulz F."/>
            <person name="Roux S."/>
            <person name="Paez-Espino D."/>
            <person name="Jungbluth S."/>
            <person name="Walsh D.A."/>
            <person name="Denef V.J."/>
            <person name="McMahon K.D."/>
            <person name="Konstantinidis K.T."/>
            <person name="Eloe-Fadrosh E.A."/>
            <person name="Kyrpides N.C."/>
            <person name="Woyke T."/>
        </authorList>
    </citation>
    <scope>NUCLEOTIDE SEQUENCE</scope>
    <source>
        <strain evidence="2">GVMAG-S-1035118-87</strain>
    </source>
</reference>
<dbReference type="EMBL" id="MN740626">
    <property type="protein sequence ID" value="QHS79215.1"/>
    <property type="molecule type" value="Genomic_DNA"/>
</dbReference>
<keyword evidence="1" id="KW-0472">Membrane</keyword>
<organism evidence="2">
    <name type="scientific">viral metagenome</name>
    <dbReference type="NCBI Taxonomy" id="1070528"/>
    <lineage>
        <taxon>unclassified sequences</taxon>
        <taxon>metagenomes</taxon>
        <taxon>organismal metagenomes</taxon>
    </lineage>
</organism>
<evidence type="ECO:0008006" key="3">
    <source>
        <dbReference type="Google" id="ProtNLM"/>
    </source>
</evidence>
<keyword evidence="1" id="KW-0812">Transmembrane</keyword>